<feature type="compositionally biased region" description="Low complexity" evidence="1">
    <location>
        <begin position="34"/>
        <end position="43"/>
    </location>
</feature>
<reference evidence="2" key="2">
    <citation type="submission" date="2020-09" db="EMBL/GenBank/DDBJ databases">
        <authorList>
            <person name="Sun Q."/>
            <person name="Ohkuma M."/>
        </authorList>
    </citation>
    <scope>NUCLEOTIDE SEQUENCE</scope>
    <source>
        <strain evidence="2">JCM 4346</strain>
    </source>
</reference>
<accession>A0A918FP97</accession>
<dbReference type="Proteomes" id="UP000658320">
    <property type="component" value="Unassembled WGS sequence"/>
</dbReference>
<reference evidence="2" key="1">
    <citation type="journal article" date="2014" name="Int. J. Syst. Evol. Microbiol.">
        <title>Complete genome sequence of Corynebacterium casei LMG S-19264T (=DSM 44701T), isolated from a smear-ripened cheese.</title>
        <authorList>
            <consortium name="US DOE Joint Genome Institute (JGI-PGF)"/>
            <person name="Walter F."/>
            <person name="Albersmeier A."/>
            <person name="Kalinowski J."/>
            <person name="Ruckert C."/>
        </authorList>
    </citation>
    <scope>NUCLEOTIDE SEQUENCE</scope>
    <source>
        <strain evidence="2">JCM 4346</strain>
    </source>
</reference>
<feature type="region of interest" description="Disordered" evidence="1">
    <location>
        <begin position="1"/>
        <end position="67"/>
    </location>
</feature>
<evidence type="ECO:0000256" key="1">
    <source>
        <dbReference type="SAM" id="MobiDB-lite"/>
    </source>
</evidence>
<keyword evidence="3" id="KW-1185">Reference proteome</keyword>
<comment type="caution">
    <text evidence="2">The sequence shown here is derived from an EMBL/GenBank/DDBJ whole genome shotgun (WGS) entry which is preliminary data.</text>
</comment>
<gene>
    <name evidence="2" type="ORF">GCM10010251_93360</name>
</gene>
<dbReference type="AlphaFoldDB" id="A0A918FP97"/>
<protein>
    <submittedName>
        <fullName evidence="2">Uncharacterized protein</fullName>
    </submittedName>
</protein>
<name>A0A918FP97_9ACTN</name>
<organism evidence="2 3">
    <name type="scientific">Streptomyces aurantiogriseus</name>
    <dbReference type="NCBI Taxonomy" id="66870"/>
    <lineage>
        <taxon>Bacteria</taxon>
        <taxon>Bacillati</taxon>
        <taxon>Actinomycetota</taxon>
        <taxon>Actinomycetes</taxon>
        <taxon>Kitasatosporales</taxon>
        <taxon>Streptomycetaceae</taxon>
        <taxon>Streptomyces</taxon>
    </lineage>
</organism>
<dbReference type="EMBL" id="BMSX01000042">
    <property type="protein sequence ID" value="GGR61893.1"/>
    <property type="molecule type" value="Genomic_DNA"/>
</dbReference>
<evidence type="ECO:0000313" key="3">
    <source>
        <dbReference type="Proteomes" id="UP000658320"/>
    </source>
</evidence>
<proteinExistence type="predicted"/>
<sequence>MEGAAHRQPAGAGGDAVGEEDDEHRGAEDEPEDGAAGVSVSASQSIRRVRAPKPSAWATADRAWDRQ</sequence>
<evidence type="ECO:0000313" key="2">
    <source>
        <dbReference type="EMBL" id="GGR61893.1"/>
    </source>
</evidence>